<dbReference type="Gene3D" id="1.20.1050.140">
    <property type="match status" value="1"/>
</dbReference>
<dbReference type="Proteomes" id="UP000051717">
    <property type="component" value="Unassembled WGS sequence"/>
</dbReference>
<dbReference type="PANTHER" id="PTHR42947">
    <property type="entry name" value="COB--COM HETERODISULFIDE REDUCTASE SUBUNIT B 1"/>
    <property type="match status" value="1"/>
</dbReference>
<dbReference type="Gene3D" id="3.40.50.11810">
    <property type="match status" value="1"/>
</dbReference>
<dbReference type="PATRIC" id="fig|1703774.3.peg.275"/>
<dbReference type="EMBL" id="LJUI01000009">
    <property type="protein sequence ID" value="KPK70827.1"/>
    <property type="molecule type" value="Genomic_DNA"/>
</dbReference>
<reference evidence="3 4" key="1">
    <citation type="journal article" date="2015" name="Microbiome">
        <title>Genomic resolution of linkages in carbon, nitrogen, and sulfur cycling among widespread estuary sediment bacteria.</title>
        <authorList>
            <person name="Baker B.J."/>
            <person name="Lazar C.S."/>
            <person name="Teske A.P."/>
            <person name="Dick G.J."/>
        </authorList>
    </citation>
    <scope>NUCLEOTIDE SEQUENCE [LARGE SCALE GENOMIC DNA]</scope>
    <source>
        <strain evidence="3">SM23_40</strain>
    </source>
</reference>
<comment type="caution">
    <text evidence="3">The sequence shown here is derived from an EMBL/GenBank/DDBJ whole genome shotgun (WGS) entry which is preliminary data.</text>
</comment>
<evidence type="ECO:0000259" key="2">
    <source>
        <dbReference type="Pfam" id="PF02754"/>
    </source>
</evidence>
<dbReference type="InterPro" id="IPR004017">
    <property type="entry name" value="Cys_rich_dom"/>
</dbReference>
<evidence type="ECO:0000313" key="3">
    <source>
        <dbReference type="EMBL" id="KPK70827.1"/>
    </source>
</evidence>
<feature type="domain" description="Cysteine-rich" evidence="2">
    <location>
        <begin position="145"/>
        <end position="235"/>
    </location>
</feature>
<dbReference type="GO" id="GO:0016491">
    <property type="term" value="F:oxidoreductase activity"/>
    <property type="evidence" value="ECO:0007669"/>
    <property type="project" value="UniProtKB-KW"/>
</dbReference>
<proteinExistence type="predicted"/>
<evidence type="ECO:0000256" key="1">
    <source>
        <dbReference type="ARBA" id="ARBA00023002"/>
    </source>
</evidence>
<accession>A0A0S8GF65</accession>
<dbReference type="InterPro" id="IPR051278">
    <property type="entry name" value="HdrB/HdrD_reductase"/>
</dbReference>
<keyword evidence="1" id="KW-0560">Oxidoreductase</keyword>
<sequence>MRYHYYPGCSLHGTAKEYDDSLRSVCKALGVELAEVEGWICCGTSSRISMSPTVGAALPLENLMLVEQAGGGDVLVPCPACLNRFKSVQHDLEEDSALKEKLERTLGRAYEGRVEARHPLDVLVDLVGSDEMRPKLVRSLNGLRVASYYGCVLVRPPETMGYDDYEYPMVMDRLVRTLGGEPIDWSYKTECCGANFALTRTDIVRKLSCDIMVNARDEGAEIICTCCQMCQANLDTRKREIEQEFGVELDLPIVYYSQLIGLAVGLDPGTLGFERHFVDPRPVLREKGIL</sequence>
<dbReference type="AlphaFoldDB" id="A0A0S8GF65"/>
<feature type="domain" description="Cysteine-rich" evidence="2">
    <location>
        <begin position="4"/>
        <end position="85"/>
    </location>
</feature>
<evidence type="ECO:0000313" key="4">
    <source>
        <dbReference type="Proteomes" id="UP000051717"/>
    </source>
</evidence>
<organism evidence="3 4">
    <name type="scientific">candidate division TA06 bacterium SM23_40</name>
    <dbReference type="NCBI Taxonomy" id="1703774"/>
    <lineage>
        <taxon>Bacteria</taxon>
        <taxon>Bacteria division TA06</taxon>
    </lineage>
</organism>
<dbReference type="PANTHER" id="PTHR42947:SF1">
    <property type="entry name" value="COB--COM HETERODISULFIDE REDUCTASE SUBUNIT B 1"/>
    <property type="match status" value="1"/>
</dbReference>
<gene>
    <name evidence="3" type="ORF">AMJ82_02265</name>
</gene>
<protein>
    <recommendedName>
        <fullName evidence="2">Cysteine-rich domain-containing protein</fullName>
    </recommendedName>
</protein>
<dbReference type="Pfam" id="PF02754">
    <property type="entry name" value="CCG"/>
    <property type="match status" value="2"/>
</dbReference>
<name>A0A0S8GF65_UNCT6</name>